<organism evidence="1 2">
    <name type="scientific">Trichinella nelsoni</name>
    <dbReference type="NCBI Taxonomy" id="6336"/>
    <lineage>
        <taxon>Eukaryota</taxon>
        <taxon>Metazoa</taxon>
        <taxon>Ecdysozoa</taxon>
        <taxon>Nematoda</taxon>
        <taxon>Enoplea</taxon>
        <taxon>Dorylaimia</taxon>
        <taxon>Trichinellida</taxon>
        <taxon>Trichinellidae</taxon>
        <taxon>Trichinella</taxon>
    </lineage>
</organism>
<keyword evidence="2" id="KW-1185">Reference proteome</keyword>
<dbReference type="EMBL" id="JYDL01000015">
    <property type="protein sequence ID" value="KRX24848.1"/>
    <property type="molecule type" value="Genomic_DNA"/>
</dbReference>
<gene>
    <name evidence="1" type="ORF">T07_6921</name>
</gene>
<dbReference type="AlphaFoldDB" id="A0A0V0SDI6"/>
<sequence length="76" mass="9055">MGKRLLFSDLHHFRSLGRLVRPLLKISPRHHTCRPLLDKRRGDVICILSSEADASHHHRRRRLLHVIDQIEECYKN</sequence>
<protein>
    <submittedName>
        <fullName evidence="1">Uncharacterized protein</fullName>
    </submittedName>
</protein>
<dbReference type="Proteomes" id="UP000054630">
    <property type="component" value="Unassembled WGS sequence"/>
</dbReference>
<evidence type="ECO:0000313" key="1">
    <source>
        <dbReference type="EMBL" id="KRX24848.1"/>
    </source>
</evidence>
<evidence type="ECO:0000313" key="2">
    <source>
        <dbReference type="Proteomes" id="UP000054630"/>
    </source>
</evidence>
<comment type="caution">
    <text evidence="1">The sequence shown here is derived from an EMBL/GenBank/DDBJ whole genome shotgun (WGS) entry which is preliminary data.</text>
</comment>
<name>A0A0V0SDI6_9BILA</name>
<reference evidence="1 2" key="1">
    <citation type="submission" date="2015-01" db="EMBL/GenBank/DDBJ databases">
        <title>Evolution of Trichinella species and genotypes.</title>
        <authorList>
            <person name="Korhonen P.K."/>
            <person name="Edoardo P."/>
            <person name="Giuseppe L.R."/>
            <person name="Gasser R.B."/>
        </authorList>
    </citation>
    <scope>NUCLEOTIDE SEQUENCE [LARGE SCALE GENOMIC DNA]</scope>
    <source>
        <strain evidence="1">ISS37</strain>
    </source>
</reference>
<proteinExistence type="predicted"/>
<accession>A0A0V0SDI6</accession>